<sequence length="86" mass="9835">TWIDLAQQYYLQHKYEAFKYILETATDPSTENDYEATPQLKVLGINSLAAYHLKLAETEAFQSDASKAHLQEAIALYNRSARLDPK</sequence>
<protein>
    <submittedName>
        <fullName evidence="3">Uncharacterized protein</fullName>
    </submittedName>
</protein>
<evidence type="ECO:0000313" key="4">
    <source>
        <dbReference type="Proteomes" id="UP000054560"/>
    </source>
</evidence>
<reference evidence="3 4" key="1">
    <citation type="submission" date="2011-02" db="EMBL/GenBank/DDBJ databases">
        <title>The Genome Sequence of Sphaeroforma arctica JP610.</title>
        <authorList>
            <consortium name="The Broad Institute Genome Sequencing Platform"/>
            <person name="Russ C."/>
            <person name="Cuomo C."/>
            <person name="Young S.K."/>
            <person name="Zeng Q."/>
            <person name="Gargeya S."/>
            <person name="Alvarado L."/>
            <person name="Berlin A."/>
            <person name="Chapman S.B."/>
            <person name="Chen Z."/>
            <person name="Freedman E."/>
            <person name="Gellesch M."/>
            <person name="Goldberg J."/>
            <person name="Griggs A."/>
            <person name="Gujja S."/>
            <person name="Heilman E."/>
            <person name="Heiman D."/>
            <person name="Howarth C."/>
            <person name="Mehta T."/>
            <person name="Neiman D."/>
            <person name="Pearson M."/>
            <person name="Roberts A."/>
            <person name="Saif S."/>
            <person name="Shea T."/>
            <person name="Shenoy N."/>
            <person name="Sisk P."/>
            <person name="Stolte C."/>
            <person name="Sykes S."/>
            <person name="White J."/>
            <person name="Yandava C."/>
            <person name="Burger G."/>
            <person name="Gray M.W."/>
            <person name="Holland P.W.H."/>
            <person name="King N."/>
            <person name="Lang F.B.F."/>
            <person name="Roger A.J."/>
            <person name="Ruiz-Trillo I."/>
            <person name="Haas B."/>
            <person name="Nusbaum C."/>
            <person name="Birren B."/>
        </authorList>
    </citation>
    <scope>NUCLEOTIDE SEQUENCE [LARGE SCALE GENOMIC DNA]</scope>
    <source>
        <strain evidence="3 4">JP610</strain>
    </source>
</reference>
<name>A0A0L0FC38_9EUKA</name>
<dbReference type="GeneID" id="25914306"/>
<accession>A0A0L0FC38</accession>
<organism evidence="3 4">
    <name type="scientific">Sphaeroforma arctica JP610</name>
    <dbReference type="NCBI Taxonomy" id="667725"/>
    <lineage>
        <taxon>Eukaryota</taxon>
        <taxon>Ichthyosporea</taxon>
        <taxon>Ichthyophonida</taxon>
        <taxon>Sphaeroforma</taxon>
    </lineage>
</organism>
<dbReference type="PANTHER" id="PTHR14027">
    <property type="entry name" value="RNA POLYMERASE-ASSOCIATED PROTEIN CTR9"/>
    <property type="match status" value="1"/>
</dbReference>
<feature type="non-terminal residue" evidence="3">
    <location>
        <position position="1"/>
    </location>
</feature>
<dbReference type="GO" id="GO:0016593">
    <property type="term" value="C:Cdc73/Paf1 complex"/>
    <property type="evidence" value="ECO:0007669"/>
    <property type="project" value="TreeGrafter"/>
</dbReference>
<keyword evidence="4" id="KW-1185">Reference proteome</keyword>
<feature type="non-terminal residue" evidence="3">
    <location>
        <position position="86"/>
    </location>
</feature>
<dbReference type="PANTHER" id="PTHR14027:SF2">
    <property type="entry name" value="RNA POLYMERASE-ASSOCIATED PROTEIN CTR9 HOMOLOG"/>
    <property type="match status" value="1"/>
</dbReference>
<dbReference type="Proteomes" id="UP000054560">
    <property type="component" value="Unassembled WGS sequence"/>
</dbReference>
<dbReference type="GO" id="GO:0006368">
    <property type="term" value="P:transcription elongation by RNA polymerase II"/>
    <property type="evidence" value="ECO:0007669"/>
    <property type="project" value="TreeGrafter"/>
</dbReference>
<evidence type="ECO:0000256" key="2">
    <source>
        <dbReference type="ARBA" id="ARBA00022803"/>
    </source>
</evidence>
<dbReference type="InterPro" id="IPR031101">
    <property type="entry name" value="Ctr9"/>
</dbReference>
<dbReference type="GO" id="GO:0000993">
    <property type="term" value="F:RNA polymerase II complex binding"/>
    <property type="evidence" value="ECO:0007669"/>
    <property type="project" value="TreeGrafter"/>
</dbReference>
<evidence type="ECO:0000256" key="1">
    <source>
        <dbReference type="ARBA" id="ARBA00022737"/>
    </source>
</evidence>
<dbReference type="GO" id="GO:0006355">
    <property type="term" value="P:regulation of DNA-templated transcription"/>
    <property type="evidence" value="ECO:0007669"/>
    <property type="project" value="InterPro"/>
</dbReference>
<proteinExistence type="predicted"/>
<evidence type="ECO:0000313" key="3">
    <source>
        <dbReference type="EMBL" id="KNC73638.1"/>
    </source>
</evidence>
<keyword evidence="1" id="KW-0677">Repeat</keyword>
<keyword evidence="2" id="KW-0802">TPR repeat</keyword>
<dbReference type="RefSeq" id="XP_014147540.1">
    <property type="nucleotide sequence ID" value="XM_014292065.1"/>
</dbReference>
<dbReference type="AlphaFoldDB" id="A0A0L0FC38"/>
<dbReference type="EMBL" id="KQ245358">
    <property type="protein sequence ID" value="KNC73638.1"/>
    <property type="molecule type" value="Genomic_DNA"/>
</dbReference>
<gene>
    <name evidence="3" type="ORF">SARC_13802</name>
</gene>